<dbReference type="InterPro" id="IPR046858">
    <property type="entry name" value="ChrB_N"/>
</dbReference>
<sequence>MSWLVFSYSLPSKASSSPRVTLWRRLKRLGAIAFNSVQVLPDRDECLEAFQWLAQEVQKASGEALIMRVEQFEGLSDSEIVERFRAARRDDYAELATQATALASSPASDAQGDLHERLEKLYKHYADIRRIDFFDCPEGAQVMARLNQIAEDLTPVSEAIAIVAAALDQYQQRSWVTRPRPHVDRLACIWLIRRFIDPKAVIRYAKTAAADEVTFDMDKGDFQHQGNLCTFEVMVKAFGLDNDPALQVLGQIVHEIDLRDGQYRQPQTAGVDALLRGWLLTDFSDTALELHGIALFEGLYATLAQERAIPLGSSAPQAAER</sequence>
<comment type="caution">
    <text evidence="3">The sequence shown here is derived from an EMBL/GenBank/DDBJ whole genome shotgun (WGS) entry which is preliminary data.</text>
</comment>
<accession>A0ABV0KCV1</accession>
<proteinExistence type="predicted"/>
<dbReference type="Pfam" id="PF09828">
    <property type="entry name" value="ChrB_C"/>
    <property type="match status" value="1"/>
</dbReference>
<feature type="domain" description="ChrB N-terminal" evidence="2">
    <location>
        <begin position="19"/>
        <end position="160"/>
    </location>
</feature>
<feature type="domain" description="ChrB C-terminal" evidence="1">
    <location>
        <begin position="175"/>
        <end position="302"/>
    </location>
</feature>
<dbReference type="Proteomes" id="UP001482513">
    <property type="component" value="Unassembled WGS sequence"/>
</dbReference>
<gene>
    <name evidence="3" type="ORF">NC992_22890</name>
</gene>
<protein>
    <submittedName>
        <fullName evidence="3">Chromate resistance protein</fullName>
    </submittedName>
</protein>
<dbReference type="EMBL" id="JAMPKX010000015">
    <property type="protein sequence ID" value="MEP0949743.1"/>
    <property type="molecule type" value="Genomic_DNA"/>
</dbReference>
<reference evidence="3 4" key="1">
    <citation type="submission" date="2022-04" db="EMBL/GenBank/DDBJ databases">
        <title>Positive selection, recombination, and allopatry shape intraspecific diversity of widespread and dominant cyanobacteria.</title>
        <authorList>
            <person name="Wei J."/>
            <person name="Shu W."/>
            <person name="Hu C."/>
        </authorList>
    </citation>
    <scope>NUCLEOTIDE SEQUENCE [LARGE SCALE GENOMIC DNA]</scope>
    <source>
        <strain evidence="3 4">DQ-A4</strain>
    </source>
</reference>
<evidence type="ECO:0000259" key="2">
    <source>
        <dbReference type="Pfam" id="PF20229"/>
    </source>
</evidence>
<name>A0ABV0KCV1_9CYAN</name>
<evidence type="ECO:0000259" key="1">
    <source>
        <dbReference type="Pfam" id="PF09828"/>
    </source>
</evidence>
<dbReference type="Pfam" id="PF20229">
    <property type="entry name" value="ChrB_N"/>
    <property type="match status" value="1"/>
</dbReference>
<keyword evidence="4" id="KW-1185">Reference proteome</keyword>
<evidence type="ECO:0000313" key="4">
    <source>
        <dbReference type="Proteomes" id="UP001482513"/>
    </source>
</evidence>
<organism evidence="3 4">
    <name type="scientific">Leptolyngbya subtilissima DQ-A4</name>
    <dbReference type="NCBI Taxonomy" id="2933933"/>
    <lineage>
        <taxon>Bacteria</taxon>
        <taxon>Bacillati</taxon>
        <taxon>Cyanobacteriota</taxon>
        <taxon>Cyanophyceae</taxon>
        <taxon>Leptolyngbyales</taxon>
        <taxon>Leptolyngbyaceae</taxon>
        <taxon>Leptolyngbya group</taxon>
        <taxon>Leptolyngbya</taxon>
    </lineage>
</organism>
<evidence type="ECO:0000313" key="3">
    <source>
        <dbReference type="EMBL" id="MEP0949743.1"/>
    </source>
</evidence>
<dbReference type="InterPro" id="IPR018634">
    <property type="entry name" value="ChrB_C"/>
</dbReference>